<evidence type="ECO:0000313" key="1">
    <source>
        <dbReference type="EMBL" id="JAH87490.1"/>
    </source>
</evidence>
<reference evidence="1" key="2">
    <citation type="journal article" date="2015" name="Fish Shellfish Immunol.">
        <title>Early steps in the European eel (Anguilla anguilla)-Vibrio vulnificus interaction in the gills: Role of the RtxA13 toxin.</title>
        <authorList>
            <person name="Callol A."/>
            <person name="Pajuelo D."/>
            <person name="Ebbesson L."/>
            <person name="Teles M."/>
            <person name="MacKenzie S."/>
            <person name="Amaro C."/>
        </authorList>
    </citation>
    <scope>NUCLEOTIDE SEQUENCE</scope>
</reference>
<sequence length="57" mass="6044">MRPIFMPDRARARRADCAPGPGVLVLLPPVALSLMCRAVMPSSLHLWATSCAANIAA</sequence>
<reference evidence="1" key="1">
    <citation type="submission" date="2014-11" db="EMBL/GenBank/DDBJ databases">
        <authorList>
            <person name="Amaro Gonzalez C."/>
        </authorList>
    </citation>
    <scope>NUCLEOTIDE SEQUENCE</scope>
</reference>
<accession>A0A0E9WD39</accession>
<dbReference type="AlphaFoldDB" id="A0A0E9WD39"/>
<proteinExistence type="predicted"/>
<protein>
    <submittedName>
        <fullName evidence="1">Uncharacterized protein</fullName>
    </submittedName>
</protein>
<organism evidence="1">
    <name type="scientific">Anguilla anguilla</name>
    <name type="common">European freshwater eel</name>
    <name type="synonym">Muraena anguilla</name>
    <dbReference type="NCBI Taxonomy" id="7936"/>
    <lineage>
        <taxon>Eukaryota</taxon>
        <taxon>Metazoa</taxon>
        <taxon>Chordata</taxon>
        <taxon>Craniata</taxon>
        <taxon>Vertebrata</taxon>
        <taxon>Euteleostomi</taxon>
        <taxon>Actinopterygii</taxon>
        <taxon>Neopterygii</taxon>
        <taxon>Teleostei</taxon>
        <taxon>Anguilliformes</taxon>
        <taxon>Anguillidae</taxon>
        <taxon>Anguilla</taxon>
    </lineage>
</organism>
<dbReference type="EMBL" id="GBXM01021087">
    <property type="protein sequence ID" value="JAH87490.1"/>
    <property type="molecule type" value="Transcribed_RNA"/>
</dbReference>
<name>A0A0E9WD39_ANGAN</name>